<organism evidence="1 2">
    <name type="scientific">Anisodus tanguticus</name>
    <dbReference type="NCBI Taxonomy" id="243964"/>
    <lineage>
        <taxon>Eukaryota</taxon>
        <taxon>Viridiplantae</taxon>
        <taxon>Streptophyta</taxon>
        <taxon>Embryophyta</taxon>
        <taxon>Tracheophyta</taxon>
        <taxon>Spermatophyta</taxon>
        <taxon>Magnoliopsida</taxon>
        <taxon>eudicotyledons</taxon>
        <taxon>Gunneridae</taxon>
        <taxon>Pentapetalae</taxon>
        <taxon>asterids</taxon>
        <taxon>lamiids</taxon>
        <taxon>Solanales</taxon>
        <taxon>Solanaceae</taxon>
        <taxon>Solanoideae</taxon>
        <taxon>Hyoscyameae</taxon>
        <taxon>Anisodus</taxon>
    </lineage>
</organism>
<protein>
    <submittedName>
        <fullName evidence="1">Uncharacterized protein</fullName>
    </submittedName>
</protein>
<evidence type="ECO:0000313" key="2">
    <source>
        <dbReference type="Proteomes" id="UP001291623"/>
    </source>
</evidence>
<gene>
    <name evidence="1" type="ORF">RND71_010244</name>
</gene>
<keyword evidence="2" id="KW-1185">Reference proteome</keyword>
<comment type="caution">
    <text evidence="1">The sequence shown here is derived from an EMBL/GenBank/DDBJ whole genome shotgun (WGS) entry which is preliminary data.</text>
</comment>
<proteinExistence type="predicted"/>
<dbReference type="EMBL" id="JAVYJV010000005">
    <property type="protein sequence ID" value="KAK4370769.1"/>
    <property type="molecule type" value="Genomic_DNA"/>
</dbReference>
<dbReference type="AlphaFoldDB" id="A0AAE1SHE0"/>
<sequence length="78" mass="9198">MASLIKRRWRVLAKNKNSNAMVNEDISKFTDRGLQLSETTTLTSINLKERKFLLVFGDSLTKGHFFYLRYLKREEKLS</sequence>
<name>A0AAE1SHE0_9SOLA</name>
<accession>A0AAE1SHE0</accession>
<evidence type="ECO:0000313" key="1">
    <source>
        <dbReference type="EMBL" id="KAK4370769.1"/>
    </source>
</evidence>
<dbReference type="Proteomes" id="UP001291623">
    <property type="component" value="Unassembled WGS sequence"/>
</dbReference>
<reference evidence="1" key="1">
    <citation type="submission" date="2023-12" db="EMBL/GenBank/DDBJ databases">
        <title>Genome assembly of Anisodus tanguticus.</title>
        <authorList>
            <person name="Wang Y.-J."/>
        </authorList>
    </citation>
    <scope>NUCLEOTIDE SEQUENCE</scope>
    <source>
        <strain evidence="1">KB-2021</strain>
        <tissue evidence="1">Leaf</tissue>
    </source>
</reference>